<name>A0ABZ1C111_9FIRM</name>
<feature type="transmembrane region" description="Helical" evidence="5">
    <location>
        <begin position="55"/>
        <end position="73"/>
    </location>
</feature>
<feature type="domain" description="DUF1232" evidence="6">
    <location>
        <begin position="24"/>
        <end position="59"/>
    </location>
</feature>
<keyword evidence="3 5" id="KW-1133">Transmembrane helix</keyword>
<gene>
    <name evidence="7" type="ORF">U7230_07225</name>
</gene>
<sequence>MGQLIRETAALFLAYRDPRVPWYAKAWAALVLAYALSPIDLIPDPIPVLGQLDDLLLVPVGVLIALRLIPPAVMAEAREKAAKGVVLPASRAGGVIVVVLWVVTALLVAWAAFRAHLS</sequence>
<dbReference type="RefSeq" id="WP_324718047.1">
    <property type="nucleotide sequence ID" value="NZ_CP141615.1"/>
</dbReference>
<dbReference type="InterPro" id="IPR010652">
    <property type="entry name" value="DUF1232"/>
</dbReference>
<evidence type="ECO:0000256" key="1">
    <source>
        <dbReference type="ARBA" id="ARBA00004127"/>
    </source>
</evidence>
<feature type="transmembrane region" description="Helical" evidence="5">
    <location>
        <begin position="22"/>
        <end position="43"/>
    </location>
</feature>
<evidence type="ECO:0000313" key="7">
    <source>
        <dbReference type="EMBL" id="WRP18775.1"/>
    </source>
</evidence>
<evidence type="ECO:0000256" key="4">
    <source>
        <dbReference type="ARBA" id="ARBA00023136"/>
    </source>
</evidence>
<proteinExistence type="predicted"/>
<organism evidence="7 8">
    <name type="scientific">Carboxydichorda subterranea</name>
    <dbReference type="NCBI Taxonomy" id="3109565"/>
    <lineage>
        <taxon>Bacteria</taxon>
        <taxon>Bacillati</taxon>
        <taxon>Bacillota</taxon>
        <taxon>Limnochordia</taxon>
        <taxon>Limnochordales</taxon>
        <taxon>Geochordaceae</taxon>
        <taxon>Carboxydichorda</taxon>
    </lineage>
</organism>
<evidence type="ECO:0000256" key="2">
    <source>
        <dbReference type="ARBA" id="ARBA00022692"/>
    </source>
</evidence>
<dbReference type="Proteomes" id="UP001332192">
    <property type="component" value="Chromosome"/>
</dbReference>
<evidence type="ECO:0000259" key="6">
    <source>
        <dbReference type="Pfam" id="PF06803"/>
    </source>
</evidence>
<accession>A0ABZ1C111</accession>
<feature type="transmembrane region" description="Helical" evidence="5">
    <location>
        <begin position="93"/>
        <end position="113"/>
    </location>
</feature>
<evidence type="ECO:0000256" key="5">
    <source>
        <dbReference type="SAM" id="Phobius"/>
    </source>
</evidence>
<evidence type="ECO:0000313" key="8">
    <source>
        <dbReference type="Proteomes" id="UP001332192"/>
    </source>
</evidence>
<dbReference type="Pfam" id="PF06803">
    <property type="entry name" value="DUF1232"/>
    <property type="match status" value="1"/>
</dbReference>
<protein>
    <submittedName>
        <fullName evidence="7">YkvA family protein</fullName>
    </submittedName>
</protein>
<evidence type="ECO:0000256" key="3">
    <source>
        <dbReference type="ARBA" id="ARBA00022989"/>
    </source>
</evidence>
<keyword evidence="8" id="KW-1185">Reference proteome</keyword>
<keyword evidence="4 5" id="KW-0472">Membrane</keyword>
<reference evidence="7 8" key="1">
    <citation type="journal article" date="2024" name="Front. Microbiol.">
        <title>Novel thermophilic genera Geochorda gen. nov. and Carboxydochorda gen. nov. from the deep terrestrial subsurface reveal the ecophysiological diversity in the class Limnochordia.</title>
        <authorList>
            <person name="Karnachuk O.V."/>
            <person name="Lukina A.P."/>
            <person name="Avakyan M.R."/>
            <person name="Kadnikov V.V."/>
            <person name="Begmatov S."/>
            <person name="Beletsky A.V."/>
            <person name="Vlasova K.G."/>
            <person name="Novikov A.A."/>
            <person name="Shcherbakova V.A."/>
            <person name="Mardanov A.V."/>
            <person name="Ravin N.V."/>
        </authorList>
    </citation>
    <scope>NUCLEOTIDE SEQUENCE [LARGE SCALE GENOMIC DNA]</scope>
    <source>
        <strain evidence="7 8">L945</strain>
    </source>
</reference>
<comment type="subcellular location">
    <subcellularLocation>
        <location evidence="1">Endomembrane system</location>
        <topology evidence="1">Multi-pass membrane protein</topology>
    </subcellularLocation>
</comment>
<keyword evidence="2 5" id="KW-0812">Transmembrane</keyword>
<dbReference type="EMBL" id="CP141615">
    <property type="protein sequence ID" value="WRP18775.1"/>
    <property type="molecule type" value="Genomic_DNA"/>
</dbReference>